<dbReference type="Pfam" id="PF20148">
    <property type="entry name" value="DUF6531"/>
    <property type="match status" value="1"/>
</dbReference>
<feature type="domain" description="Teneurin-like YD-shell" evidence="4">
    <location>
        <begin position="809"/>
        <end position="1117"/>
    </location>
</feature>
<dbReference type="InterPro" id="IPR006530">
    <property type="entry name" value="YD"/>
</dbReference>
<proteinExistence type="predicted"/>
<dbReference type="Pfam" id="PF05593">
    <property type="entry name" value="RHS_repeat"/>
    <property type="match status" value="4"/>
</dbReference>
<dbReference type="PANTHER" id="PTHR32305:SF15">
    <property type="entry name" value="PROTEIN RHSA-RELATED"/>
    <property type="match status" value="1"/>
</dbReference>
<dbReference type="Proteomes" id="UP001218629">
    <property type="component" value="Chromosome"/>
</dbReference>
<dbReference type="PANTHER" id="PTHR32305">
    <property type="match status" value="1"/>
</dbReference>
<evidence type="ECO:0000259" key="4">
    <source>
        <dbReference type="Pfam" id="PF25023"/>
    </source>
</evidence>
<organism evidence="5 6">
    <name type="scientific">Streptomyces yunnanensis</name>
    <dbReference type="NCBI Taxonomy" id="156453"/>
    <lineage>
        <taxon>Bacteria</taxon>
        <taxon>Bacillati</taxon>
        <taxon>Actinomycetota</taxon>
        <taxon>Actinomycetes</taxon>
        <taxon>Kitasatosporales</taxon>
        <taxon>Streptomycetaceae</taxon>
        <taxon>Streptomyces</taxon>
    </lineage>
</organism>
<dbReference type="Gene3D" id="2.180.10.10">
    <property type="entry name" value="RHS repeat-associated core"/>
    <property type="match status" value="4"/>
</dbReference>
<feature type="domain" description="Teneurin-like YD-shell" evidence="4">
    <location>
        <begin position="389"/>
        <end position="551"/>
    </location>
</feature>
<keyword evidence="1" id="KW-0677">Repeat</keyword>
<gene>
    <name evidence="5" type="ORF">MOV08_15850</name>
</gene>
<keyword evidence="6" id="KW-1185">Reference proteome</keyword>
<dbReference type="RefSeq" id="WP_275307807.1">
    <property type="nucleotide sequence ID" value="NZ_CP095749.1"/>
</dbReference>
<protein>
    <submittedName>
        <fullName evidence="5">DUF6531 domain-containing protein</fullName>
    </submittedName>
</protein>
<dbReference type="InterPro" id="IPR022385">
    <property type="entry name" value="Rhs_assc_core"/>
</dbReference>
<feature type="domain" description="DUF6531" evidence="3">
    <location>
        <begin position="116"/>
        <end position="187"/>
    </location>
</feature>
<dbReference type="PRINTS" id="PR00394">
    <property type="entry name" value="RHSPROTEIN"/>
</dbReference>
<accession>A0ABY8A6M0</accession>
<reference evidence="5 6" key="1">
    <citation type="submission" date="2022-03" db="EMBL/GenBank/DDBJ databases">
        <title>Streptomyces yunnanensis P86,complete genome.</title>
        <authorList>
            <person name="Chen S."/>
            <person name="Zhang Q."/>
        </authorList>
    </citation>
    <scope>NUCLEOTIDE SEQUENCE [LARGE SCALE GENOMIC DNA]</scope>
    <source>
        <strain evidence="5 6">P86</strain>
    </source>
</reference>
<feature type="compositionally biased region" description="Basic and acidic residues" evidence="2">
    <location>
        <begin position="47"/>
        <end position="70"/>
    </location>
</feature>
<dbReference type="InterPro" id="IPR031325">
    <property type="entry name" value="RHS_repeat"/>
</dbReference>
<feature type="compositionally biased region" description="Polar residues" evidence="2">
    <location>
        <begin position="93"/>
        <end position="114"/>
    </location>
</feature>
<feature type="compositionally biased region" description="Basic and acidic residues" evidence="2">
    <location>
        <begin position="1230"/>
        <end position="1248"/>
    </location>
</feature>
<dbReference type="NCBIfam" id="TIGR03696">
    <property type="entry name" value="Rhs_assc_core"/>
    <property type="match status" value="1"/>
</dbReference>
<feature type="region of interest" description="Disordered" evidence="2">
    <location>
        <begin position="42"/>
        <end position="121"/>
    </location>
</feature>
<dbReference type="NCBIfam" id="TIGR01643">
    <property type="entry name" value="YD_repeat_2x"/>
    <property type="match status" value="11"/>
</dbReference>
<dbReference type="Pfam" id="PF25023">
    <property type="entry name" value="TEN_YD-shell"/>
    <property type="match status" value="2"/>
</dbReference>
<dbReference type="InterPro" id="IPR050708">
    <property type="entry name" value="T6SS_VgrG/RHS"/>
</dbReference>
<dbReference type="InterPro" id="IPR045351">
    <property type="entry name" value="DUF6531"/>
</dbReference>
<evidence type="ECO:0000313" key="5">
    <source>
        <dbReference type="EMBL" id="WEB40612.1"/>
    </source>
</evidence>
<feature type="region of interest" description="Disordered" evidence="2">
    <location>
        <begin position="1224"/>
        <end position="1254"/>
    </location>
</feature>
<dbReference type="EMBL" id="CP095749">
    <property type="protein sequence ID" value="WEB40612.1"/>
    <property type="molecule type" value="Genomic_DNA"/>
</dbReference>
<evidence type="ECO:0000259" key="3">
    <source>
        <dbReference type="Pfam" id="PF20148"/>
    </source>
</evidence>
<name>A0ABY8A6M0_9ACTN</name>
<evidence type="ECO:0000256" key="2">
    <source>
        <dbReference type="SAM" id="MobiDB-lite"/>
    </source>
</evidence>
<evidence type="ECO:0000256" key="1">
    <source>
        <dbReference type="ARBA" id="ARBA00022737"/>
    </source>
</evidence>
<sequence>MSNPIVKALEHGAAKLAQTLGKDAGKAVQDLYHGTGTRLKKVATNHAENDAKHASELDKLLKEHTKDPKAPHTGPGTSPKSAGNKRGKGPGREQTNNSHPNSHTRPSDTVNSGKSDPVDMASGKMFLPQRDIALEGTLPLDFTRRVESGYRAGRWFGPSWSSTADQRLEIDDQGIIFVAEDGLLLSYPHPEAGEEVLPVRGPQWPLTLTEQGDWALHRPDTGHTRYFLQASHDDGLALLDEISDRNGNRITFDYDDRTGAPVAIRHGAGHHLLLTTEDDRITALHLAGAAPDGGDHLIRRYQYTDGHLTAVTNAAGQPLNFSYDTRGRVTSWTDSNHRRYEYHYDDQDRCTAEGGEDGHVSLRFSYSAADLVTGLRVTTATDADGNTTRYTVNERLQIVAETDPLGNTIRTEHDSHDRITAVTDALGRRTTFDHDEHGRTTAIHRPDGTQTTVAYSDLHLPVEVTAPDGAVWRQEYDSRGNRTAVVDPTGATTRYTYDSHGHLTSVTDALGHVTQLSSDEAGRVLSTVDPAGARTSCQRDSFGRVIAITDPLGATTRLARTADGKLTARIHPDASEENWTYDGEGNCTSYTDQAGNTTHYEWTHFDVLAARIAPDGARYTYTHDAHLRLTEVTDPRGLRWTYDYDPAGRLVGETDFDGRTLQYTHDAAGRLVSRSNGLGQITRYERDALGRIALKHTEDDAVEFLYDAAGHLLRAAGRESTVTYERDQLGRVLAEECDGRTVSSAYDALGRRIRRTTPSGAVSTWTYDAAGNRTAMSASGHAFTFDFDHAGQETARHFGDAIALTHGWDPRGRITTQTLTGRGRQLQERTYSYRPDDHLTAITDQLNGNRAYELDAGGRVVSVQAHGWSERYAYDEAGNQTEGQWPDRHPANDAQGERTYDHNRLITAGRIRYSYDAQGRVTTRIKNRLSRKPDVWSYEWDAQDRLTSVVTPGGTRWRYRYDPLGRRTAKERLGVDGCTVLQRTDFTWDGSTLVEETQQAAGRPDTVTLTWDYDGQGPIAQSEHKSPAGTAPQEEIDRRFYAIVTDLVGAPRELVDETGDIAWRARSTLWGTTTWRNEDTAYTPIRFPGQYFDAETQLHYNLHRYYDPETARYTTPDPLGLAPAPNPATYVHNPHTWADPLGLSPDYITVYRKQTDHPGSQRIKIGPNGEVTLQGKQSLYVNMSNDIKHTTEYRSGQSRPDEIVAFDMPKSYLEKVRETAVPQGAPDNWEGTKQDWKKYKSDKPEISDPTKGPDLYGIPAKLLDEFMGEIKPNSGRMIKTM</sequence>
<evidence type="ECO:0000313" key="6">
    <source>
        <dbReference type="Proteomes" id="UP001218629"/>
    </source>
</evidence>
<dbReference type="InterPro" id="IPR056823">
    <property type="entry name" value="TEN-like_YD-shell"/>
</dbReference>